<name>A0A819Q6B0_9BILA</name>
<protein>
    <submittedName>
        <fullName evidence="1">Uncharacterized protein</fullName>
    </submittedName>
</protein>
<evidence type="ECO:0000313" key="1">
    <source>
        <dbReference type="EMBL" id="CAF4025433.1"/>
    </source>
</evidence>
<dbReference type="AlphaFoldDB" id="A0A819Q6B0"/>
<reference evidence="1" key="1">
    <citation type="submission" date="2021-02" db="EMBL/GenBank/DDBJ databases">
        <authorList>
            <person name="Nowell W R."/>
        </authorList>
    </citation>
    <scope>NUCLEOTIDE SEQUENCE</scope>
</reference>
<organism evidence="1 2">
    <name type="scientific">Rotaria sordida</name>
    <dbReference type="NCBI Taxonomy" id="392033"/>
    <lineage>
        <taxon>Eukaryota</taxon>
        <taxon>Metazoa</taxon>
        <taxon>Spiralia</taxon>
        <taxon>Gnathifera</taxon>
        <taxon>Rotifera</taxon>
        <taxon>Eurotatoria</taxon>
        <taxon>Bdelloidea</taxon>
        <taxon>Philodinida</taxon>
        <taxon>Philodinidae</taxon>
        <taxon>Rotaria</taxon>
    </lineage>
</organism>
<sequence>MQPLSWSNTVQLTLSIQHFSELRLLFEHNALPAIEYLNITIENLDTNLPFNVNISASNVQLSKYSLRETATSGTHLKHLLLRYITLNDVMILIGSITMSLLEELILIDMYDDTLDHLGQFQELCSSTYLPALKTLHFSLCFPQEIEHEWRMSSFNCNNQQWPFDNINCYMDECYMCTPDAIDLILKILFVIYNCPINLLYRHKRTFHNYGFATHISAPICTIRRRLIQWVCNQKYETEQFNKTLQIVASGHVNELHLTYLNERNSKHYFDIHRLNEIVPHLYLLETSDAVMKQNEYLVEFILNISHQFDQLIYLVLNKNCRYRSKNEKKIMFRDKLIAAIHDQIFHGNNIHFQFHINDELRIWF</sequence>
<accession>A0A819Q6B0</accession>
<dbReference type="EMBL" id="CAJOAX010008088">
    <property type="protein sequence ID" value="CAF4025433.1"/>
    <property type="molecule type" value="Genomic_DNA"/>
</dbReference>
<proteinExistence type="predicted"/>
<gene>
    <name evidence="1" type="ORF">OTI717_LOCUS30342</name>
</gene>
<evidence type="ECO:0000313" key="2">
    <source>
        <dbReference type="Proteomes" id="UP000663823"/>
    </source>
</evidence>
<dbReference type="Proteomes" id="UP000663823">
    <property type="component" value="Unassembled WGS sequence"/>
</dbReference>
<comment type="caution">
    <text evidence="1">The sequence shown here is derived from an EMBL/GenBank/DDBJ whole genome shotgun (WGS) entry which is preliminary data.</text>
</comment>